<dbReference type="OrthoDB" id="2300224at2"/>
<evidence type="ECO:0000313" key="3">
    <source>
        <dbReference type="Proteomes" id="UP000051324"/>
    </source>
</evidence>
<dbReference type="Pfam" id="PF11151">
    <property type="entry name" value="DUF2929"/>
    <property type="match status" value="1"/>
</dbReference>
<dbReference type="RefSeq" id="WP_025087675.1">
    <property type="nucleotide sequence ID" value="NZ_AZFT01000053.1"/>
</dbReference>
<feature type="transmembrane region" description="Helical" evidence="1">
    <location>
        <begin position="37"/>
        <end position="54"/>
    </location>
</feature>
<comment type="caution">
    <text evidence="2">The sequence shown here is derived from an EMBL/GenBank/DDBJ whole genome shotgun (WGS) entry which is preliminary data.</text>
</comment>
<dbReference type="InterPro" id="IPR021324">
    <property type="entry name" value="DUF2929"/>
</dbReference>
<evidence type="ECO:0008006" key="4">
    <source>
        <dbReference type="Google" id="ProtNLM"/>
    </source>
</evidence>
<reference evidence="2 3" key="1">
    <citation type="journal article" date="2015" name="Genome Announc.">
        <title>Expanding the biotechnology potential of lactobacilli through comparative genomics of 213 strains and associated genera.</title>
        <authorList>
            <person name="Sun Z."/>
            <person name="Harris H.M."/>
            <person name="McCann A."/>
            <person name="Guo C."/>
            <person name="Argimon S."/>
            <person name="Zhang W."/>
            <person name="Yang X."/>
            <person name="Jeffery I.B."/>
            <person name="Cooney J.C."/>
            <person name="Kagawa T.F."/>
            <person name="Liu W."/>
            <person name="Song Y."/>
            <person name="Salvetti E."/>
            <person name="Wrobel A."/>
            <person name="Rasinkangas P."/>
            <person name="Parkhill J."/>
            <person name="Rea M.C."/>
            <person name="O'Sullivan O."/>
            <person name="Ritari J."/>
            <person name="Douillard F.P."/>
            <person name="Paul Ross R."/>
            <person name="Yang R."/>
            <person name="Briner A.E."/>
            <person name="Felis G.E."/>
            <person name="de Vos W.M."/>
            <person name="Barrangou R."/>
            <person name="Klaenhammer T.R."/>
            <person name="Caufield P.W."/>
            <person name="Cui Y."/>
            <person name="Zhang H."/>
            <person name="O'Toole P.W."/>
        </authorList>
    </citation>
    <scope>NUCLEOTIDE SEQUENCE [LARGE SCALE GENOMIC DNA]</scope>
    <source>
        <strain evidence="2 3">DSM 16634</strain>
    </source>
</reference>
<evidence type="ECO:0000313" key="2">
    <source>
        <dbReference type="EMBL" id="KRL83967.1"/>
    </source>
</evidence>
<dbReference type="PATRIC" id="fig|1423724.4.peg.1293"/>
<accession>A0A0R1TRB5</accession>
<evidence type="ECO:0000256" key="1">
    <source>
        <dbReference type="SAM" id="Phobius"/>
    </source>
</evidence>
<feature type="transmembrane region" description="Helical" evidence="1">
    <location>
        <begin position="7"/>
        <end position="25"/>
    </location>
</feature>
<dbReference type="Proteomes" id="UP000051324">
    <property type="component" value="Unassembled WGS sequence"/>
</dbReference>
<keyword evidence="3" id="KW-1185">Reference proteome</keyword>
<keyword evidence="1" id="KW-0472">Membrane</keyword>
<organism evidence="2 3">
    <name type="scientific">Ligilactobacillus apodemi DSM 16634 = JCM 16172</name>
    <dbReference type="NCBI Taxonomy" id="1423724"/>
    <lineage>
        <taxon>Bacteria</taxon>
        <taxon>Bacillati</taxon>
        <taxon>Bacillota</taxon>
        <taxon>Bacilli</taxon>
        <taxon>Lactobacillales</taxon>
        <taxon>Lactobacillaceae</taxon>
        <taxon>Ligilactobacillus</taxon>
    </lineage>
</organism>
<sequence>MAKQLTILFWGFIYGEVIGYVLSALDATQFQPVQSGVIAMIGGFIAINCLQFFVKSPKEAKKNK</sequence>
<keyword evidence="1" id="KW-1133">Transmembrane helix</keyword>
<proteinExistence type="predicted"/>
<dbReference type="EMBL" id="AZFT01000053">
    <property type="protein sequence ID" value="KRL83967.1"/>
    <property type="molecule type" value="Genomic_DNA"/>
</dbReference>
<dbReference type="STRING" id="1423724.FC32_GL001237"/>
<dbReference type="AlphaFoldDB" id="A0A0R1TRB5"/>
<keyword evidence="1" id="KW-0812">Transmembrane</keyword>
<name>A0A0R1TRB5_9LACO</name>
<protein>
    <recommendedName>
        <fullName evidence="4">DUF2929 domain-containing protein</fullName>
    </recommendedName>
</protein>
<gene>
    <name evidence="2" type="ORF">FC32_GL001237</name>
</gene>
<dbReference type="eggNOG" id="ENOG5030AMT">
    <property type="taxonomic scope" value="Bacteria"/>
</dbReference>